<feature type="domain" description="Bacterial Ig" evidence="2">
    <location>
        <begin position="501"/>
        <end position="583"/>
    </location>
</feature>
<feature type="domain" description="Bacterial Ig" evidence="2">
    <location>
        <begin position="332"/>
        <end position="413"/>
    </location>
</feature>
<reference evidence="4" key="2">
    <citation type="submission" date="2024-05" db="EMBL/GenBank/DDBJ databases">
        <authorList>
            <person name="Mellies J."/>
            <person name="Newton I."/>
        </authorList>
    </citation>
    <scope>NUCLEOTIDE SEQUENCE</scope>
    <source>
        <strain evidence="4">13.2</strain>
    </source>
</reference>
<feature type="domain" description="Biofilm-associated protein BapA-like prefix-like" evidence="3">
    <location>
        <begin position="1"/>
        <end position="123"/>
    </location>
</feature>
<feature type="domain" description="Bacterial Ig" evidence="2">
    <location>
        <begin position="586"/>
        <end position="668"/>
    </location>
</feature>
<dbReference type="NCBIfam" id="NF033510">
    <property type="entry name" value="Ca_tandemer"/>
    <property type="match status" value="25"/>
</dbReference>
<dbReference type="NCBIfam" id="NF033677">
    <property type="entry name" value="biofilm_BapA_N"/>
    <property type="match status" value="1"/>
</dbReference>
<feature type="region of interest" description="Disordered" evidence="1">
    <location>
        <begin position="1946"/>
        <end position="1968"/>
    </location>
</feature>
<evidence type="ECO:0000259" key="3">
    <source>
        <dbReference type="Pfam" id="PF22783"/>
    </source>
</evidence>
<feature type="domain" description="Bacterial Ig" evidence="2">
    <location>
        <begin position="2218"/>
        <end position="2300"/>
    </location>
</feature>
<name>A0AAU7BE25_9PSED</name>
<feature type="domain" description="Bacterial Ig" evidence="2">
    <location>
        <begin position="1705"/>
        <end position="1784"/>
    </location>
</feature>
<feature type="domain" description="Bacterial Ig" evidence="2">
    <location>
        <begin position="2134"/>
        <end position="2213"/>
    </location>
</feature>
<feature type="region of interest" description="Disordered" evidence="1">
    <location>
        <begin position="1088"/>
        <end position="1110"/>
    </location>
</feature>
<dbReference type="SUPFAM" id="SSF63829">
    <property type="entry name" value="Calcium-dependent phosphotriesterase"/>
    <property type="match status" value="1"/>
</dbReference>
<evidence type="ECO:0000313" key="4">
    <source>
        <dbReference type="EMBL" id="XBG30772.1"/>
    </source>
</evidence>
<sequence length="2339" mass="227546">MDNIVVADKQSEVATQSAWGNINLKAPSVVQIPVSPDKVATVTQRGQDLIVTLKSGEKVTIGNFFAVDQAGVGSDMVFVGEDGTLWHAQYDAAAFTGFTFEEVASLDELVAGIGTAGSAMPTWAIAGLSLLGVGGAAAAADNGGGGSSGGSDPDTSAPATPIDLLVSPDGLRLTGRGEAGTTVNIRDAAGNLIGSGTVGADGIFEVTLNAPQINSENLDVTLTDAAGNVSAPGTVTAPDATAPLAPTDLAINEQGTTLTGRAEPGSTVSVRGAGGVLLGTAVASADGQFSITLQPPQSDGQALEVSAADAAGNSSPVASITAPDVDTPDTTAPEQPTDLALADGVTFTGRGEPGATVQVRDAAGNLIGTGVVGADGLFSLTLSPAQANGEALDVRLVDAAGNSSTPLQFDAPDITPPNAVNNIAVGADGLALSGRGEPGATVEVRNASGTVIGTGIVGANGTFMIDLDPAAQPGEQLSLVQTDTSGNASVATEYDVPLTSAPNSPSNLAIDADGTTVTGTAPAGSRVEVHDANGTLIGSAIANADGSFSIELNPAQANGELLDVVAIDDGGVSSLPTQITAPDITAPAAPTELAVGADGSVITGRAEPGSTVRIVAADGTELGTAVVGPTGVFSLNLNPPQVDGEVLQATATDAAGNTSVASSVTAPDIDGGDTTPPEAPTNLVIGLTGSQLSGRGEAGSTVQVSDAAGNILATGTVATDGTFVIALDPAVNDGSTLQVTLTDAAGNVSQPGSVTSADLVPPAQPTDLALADGVTFTGRGEPGATVQVRDAGGAVIGTGVVGADGLFSLTLSPAQANGEALDVRLVDADGNTSAPLQFDAPDITPPEAVTNIAVGADGLALSGRGESGATVEVRDANGTVIGTGVVGANGTFLIDLNPAAQPGEQLSLVQTDPSGNASSALQFEVPVTTAPASPTDLVFAEDGSSISGTAPAGTRVEVHDANGTLIGTVVAGPDGSFTVTVDPPQANGELLDVVAFDDGGVSSLPAQITAPDITAPAAPSELVINADGSVVTGRAEPGSTVRVLAADGTTVLGSVLVGATGSFSITLDPPQIDGEVLQVTATDAAGNASTASNLTAPDIDGGDTTPPEAPTNLVIGLAGSQLSGRGEAGSTVQVRDAAGNILATGTVAADGTFTVALDPAVNDGSTLQVTLTDAAGNVSQPGSVTSADLLPPAQPTDLALADGVTFTGRGEPGATVQVRDAGGAVIGTGVVGADGLFSLTLSPAQANGEALDVRLVDADGNASASLQFDAPDITPPDAVTDILIGPGGTALSGRGEPGATVEVRDANGTVIGTGVVGANGTFLIDLAPAAQPGEQLSLVQTDPSGNASVATEYDVPLTTAPDSPSNLAIDADGTTLTGTAPAGSRVEVHDANGTLIGSAIASADGSFSIELNPAQANGELLDVVAIDDGGISSLPAQITAPDITAPAAPTELAVSADGSVITGRAEPGSTVRIVAADGTELGTVVVGPTGAFSLNLNPPQVDGEVLQATATDATGNTSPSSAVTAPDVDGVDTTPPAAPTDLVIGLAGSQLSGRGEAGSTVQVRDAAGNILATGTVAADGTFAIALDPAVNDGSTLQVTLTDAAGNVSQPGSVTSADLLPPAQPTDLALADGVTFTGRGEPGATVQVRDAAGNLIGTGVVGADGLFSITLSPAQANGEALDVRLVDADGNASASLQFDAPDITPPDAVTDILIGPDGTALSGRGEPGATVEVRDANGTVIGTGVVGANGTFLIDLDPAAQPGEQLSLVQTDPSGNASVATEYDVPLTTAPDSPSNLAIDAGGTTLTGTAPAGTRVEVHDANGTLVGTVVAGPDGSFTVTLDPPQANGELLDVVAIDDGGVSSLPTQITAPDITAPAAPTELAVGADGSVITGRAEPGSTVRIVAADGTELGTAVVGPTGVFSLNLNPPQVDGEVLQATATDAAGNTSVASSVTAPDIDGGDTTPPEAPTNLVIGLTGSQLSGRGEAGSTVQVSDAAGNILATGTVATDGTFVIALDPAVNDGSTLQVTLTDAAGNVSQPGSVTSADLVPPAQPTDLALADGVTFTGRGEPGATVQVRDAGGAVIGTGVVGADGLFSLTLSPAQANGEALDVRLVDADGNTSAPLQFDAPDITPPEAVTNIAVGADGLALSGRGESGATVEVRDANGTVIGTGVVGANGTFLIDLDPAAQPGEQLSLVQTDPSGNASVATEYDVPLTTAPDSPINLAIDADGTTLTGTAPAGTRVEVHDANGTLIGTVVADPDGSFTVTLDPPQANGELLDVVAIDDGGVSSLPAQITAPDITAPAAPAELVSMPTAAWSPAAPNRAAPYACWPPTAPLC</sequence>
<proteinExistence type="predicted"/>
<feature type="domain" description="Bacterial Ig" evidence="2">
    <location>
        <begin position="157"/>
        <end position="239"/>
    </location>
</feature>
<dbReference type="Pfam" id="PF22783">
    <property type="entry name" value="BapA_N"/>
    <property type="match status" value="1"/>
</dbReference>
<evidence type="ECO:0000259" key="2">
    <source>
        <dbReference type="Pfam" id="PF17936"/>
    </source>
</evidence>
<feature type="domain" description="Bacterial Ig" evidence="2">
    <location>
        <begin position="846"/>
        <end position="926"/>
    </location>
</feature>
<dbReference type="InterPro" id="IPR048051">
    <property type="entry name" value="BapA-like_prefix-like"/>
</dbReference>
<gene>
    <name evidence="4" type="ORF">ABH853_19625</name>
</gene>
<feature type="domain" description="Bacterial Ig" evidence="2">
    <location>
        <begin position="1360"/>
        <end position="1442"/>
    </location>
</feature>
<accession>A0AAU7BE25</accession>
<feature type="region of interest" description="Disordered" evidence="1">
    <location>
        <begin position="141"/>
        <end position="163"/>
    </location>
</feature>
<dbReference type="InterPro" id="IPR013783">
    <property type="entry name" value="Ig-like_fold"/>
</dbReference>
<feature type="domain" description="Bacterial Ig" evidence="2">
    <location>
        <begin position="1789"/>
        <end position="1871"/>
    </location>
</feature>
<dbReference type="InterPro" id="IPR041498">
    <property type="entry name" value="Big_6"/>
</dbReference>
<feature type="domain" description="Bacterial Ig" evidence="2">
    <location>
        <begin position="1621"/>
        <end position="1701"/>
    </location>
</feature>
<dbReference type="PROSITE" id="PS50890">
    <property type="entry name" value="PUA"/>
    <property type="match status" value="5"/>
</dbReference>
<feature type="domain" description="Bacterial Ig" evidence="2">
    <location>
        <begin position="1276"/>
        <end position="1355"/>
    </location>
</feature>
<dbReference type="SUPFAM" id="SSF75011">
    <property type="entry name" value="3-carboxy-cis,cis-mucoante lactonizing enzyme"/>
    <property type="match status" value="3"/>
</dbReference>
<feature type="domain" description="Bacterial Ig" evidence="2">
    <location>
        <begin position="2050"/>
        <end position="2130"/>
    </location>
</feature>
<organism evidence="4">
    <name type="scientific">Pseudomonas sp. 13.2</name>
    <dbReference type="NCBI Taxonomy" id="3144665"/>
    <lineage>
        <taxon>Bacteria</taxon>
        <taxon>Pseudomonadati</taxon>
        <taxon>Pseudomonadota</taxon>
        <taxon>Gammaproteobacteria</taxon>
        <taxon>Pseudomonadales</taxon>
        <taxon>Pseudomonadaceae</taxon>
        <taxon>Pseudomonas</taxon>
    </lineage>
</organism>
<reference evidence="4" key="1">
    <citation type="journal article" date="2019" name="Microbiol. Resour. Announc.">
        <title>Draft Genome Sequences of Five Environmental Bacterial Isolates That Degrade Polyethylene Terephthalate Plastic.</title>
        <authorList>
            <person name="Leon-Zayas R."/>
            <person name="Roberts C."/>
            <person name="Vague M."/>
            <person name="Mellies J.L."/>
        </authorList>
    </citation>
    <scope>NUCLEOTIDE SEQUENCE</scope>
    <source>
        <strain evidence="4">13.2</strain>
    </source>
</reference>
<feature type="domain" description="Bacterial Ig" evidence="2">
    <location>
        <begin position="242"/>
        <end position="324"/>
    </location>
</feature>
<feature type="domain" description="Bacterial Ig" evidence="2">
    <location>
        <begin position="1192"/>
        <end position="1272"/>
    </location>
</feature>
<feature type="domain" description="Bacterial Ig" evidence="2">
    <location>
        <begin position="1965"/>
        <end position="2046"/>
    </location>
</feature>
<feature type="domain" description="Bacterial Ig" evidence="2">
    <location>
        <begin position="1536"/>
        <end position="1617"/>
    </location>
</feature>
<dbReference type="EMBL" id="CP157179">
    <property type="protein sequence ID" value="XBG30772.1"/>
    <property type="molecule type" value="Genomic_DNA"/>
</dbReference>
<feature type="domain" description="Bacterial Ig" evidence="2">
    <location>
        <begin position="1015"/>
        <end position="1098"/>
    </location>
</feature>
<feature type="region of interest" description="Disordered" evidence="1">
    <location>
        <begin position="294"/>
        <end position="334"/>
    </location>
</feature>
<feature type="domain" description="Bacterial Ig" evidence="2">
    <location>
        <begin position="1107"/>
        <end position="1188"/>
    </location>
</feature>
<feature type="domain" description="Bacterial Ig" evidence="2">
    <location>
        <begin position="762"/>
        <end position="842"/>
    </location>
</feature>
<feature type="domain" description="Bacterial Ig" evidence="2">
    <location>
        <begin position="1445"/>
        <end position="1527"/>
    </location>
</feature>
<feature type="domain" description="Bacterial Ig" evidence="2">
    <location>
        <begin position="930"/>
        <end position="1012"/>
    </location>
</feature>
<feature type="domain" description="Bacterial Ig" evidence="2">
    <location>
        <begin position="417"/>
        <end position="496"/>
    </location>
</feature>
<feature type="compositionally biased region" description="Low complexity" evidence="1">
    <location>
        <begin position="321"/>
        <end position="333"/>
    </location>
</feature>
<protein>
    <submittedName>
        <fullName evidence="4">Ig-like domain-containing protein</fullName>
    </submittedName>
</protein>
<feature type="region of interest" description="Disordered" evidence="1">
    <location>
        <begin position="658"/>
        <end position="679"/>
    </location>
</feature>
<feature type="domain" description="Bacterial Ig" evidence="2">
    <location>
        <begin position="1874"/>
        <end position="1956"/>
    </location>
</feature>
<feature type="domain" description="Bacterial Ig" evidence="2">
    <location>
        <begin position="677"/>
        <end position="758"/>
    </location>
</feature>
<dbReference type="Gene3D" id="2.60.40.10">
    <property type="entry name" value="Immunoglobulins"/>
    <property type="match status" value="25"/>
</dbReference>
<evidence type="ECO:0000256" key="1">
    <source>
        <dbReference type="SAM" id="MobiDB-lite"/>
    </source>
</evidence>
<dbReference type="Pfam" id="PF17936">
    <property type="entry name" value="Big_6"/>
    <property type="match status" value="25"/>
</dbReference>